<dbReference type="PROSITE" id="PS51375">
    <property type="entry name" value="PPR"/>
    <property type="match status" value="2"/>
</dbReference>
<dbReference type="AlphaFoldDB" id="B9SHJ4"/>
<dbReference type="GO" id="GO:0009451">
    <property type="term" value="P:RNA modification"/>
    <property type="evidence" value="ECO:0007669"/>
    <property type="project" value="InterPro"/>
</dbReference>
<evidence type="ECO:0000313" key="4">
    <source>
        <dbReference type="Proteomes" id="UP000008311"/>
    </source>
</evidence>
<dbReference type="eggNOG" id="KOG4197">
    <property type="taxonomic scope" value="Eukaryota"/>
</dbReference>
<evidence type="ECO:0000256" key="1">
    <source>
        <dbReference type="ARBA" id="ARBA00022737"/>
    </source>
</evidence>
<dbReference type="Pfam" id="PF01535">
    <property type="entry name" value="PPR"/>
    <property type="match status" value="4"/>
</dbReference>
<evidence type="ECO:0000256" key="2">
    <source>
        <dbReference type="PROSITE-ProRule" id="PRU00708"/>
    </source>
</evidence>
<evidence type="ECO:0000313" key="3">
    <source>
        <dbReference type="EMBL" id="EEF36953.1"/>
    </source>
</evidence>
<dbReference type="InterPro" id="IPR046960">
    <property type="entry name" value="PPR_At4g14850-like_plant"/>
</dbReference>
<feature type="repeat" description="PPR" evidence="2">
    <location>
        <begin position="22"/>
        <end position="56"/>
    </location>
</feature>
<dbReference type="InterPro" id="IPR011990">
    <property type="entry name" value="TPR-like_helical_dom_sf"/>
</dbReference>
<sequence length="337" mass="37650">MYLASGFLGNALLAFDEMPEKNSVTWNVMITGLVKWGKLEFARSFFDDMPEKNVVSWTGIIDGYVRMNRITEGLALFRRMVSFEGIAPSEITILAILPAISGIGELQNCGLIHCLVEKRGFNSSDIRVTNSIIDTYAKCGCIVSASRFFEEISVERKNLVSWTSIISGFAMHGMGQEAVKRFENMERTGLKPNRVTFLSVLNACSHGGLVAEGHEFFEKMVNQYSILPDIKHYGCLVDMLGRTGRLEEAEKLALGIPSEIVNAVIWRTLLGACSFHGNSEIGERVTRKIMEMERGYGGDYVLMYNIFAGVGRFEDAERLRVLMDERNAFKVPGHSLV</sequence>
<name>B9SHJ4_RICCO</name>
<dbReference type="Pfam" id="PF13041">
    <property type="entry name" value="PPR_2"/>
    <property type="match status" value="1"/>
</dbReference>
<dbReference type="EMBL" id="EQ973963">
    <property type="protein sequence ID" value="EEF36953.1"/>
    <property type="molecule type" value="Genomic_DNA"/>
</dbReference>
<keyword evidence="4" id="KW-1185">Reference proteome</keyword>
<gene>
    <name evidence="3" type="ORF">RCOM_1122310</name>
</gene>
<dbReference type="Pfam" id="PF20431">
    <property type="entry name" value="E_motif"/>
    <property type="match status" value="1"/>
</dbReference>
<accession>B9SHJ4</accession>
<dbReference type="GO" id="GO:0003723">
    <property type="term" value="F:RNA binding"/>
    <property type="evidence" value="ECO:0007669"/>
    <property type="project" value="InterPro"/>
</dbReference>
<dbReference type="PANTHER" id="PTHR47926:SF460">
    <property type="entry name" value="OS01G0815900 PROTEIN"/>
    <property type="match status" value="1"/>
</dbReference>
<dbReference type="InParanoid" id="B9SHJ4"/>
<protein>
    <submittedName>
        <fullName evidence="3">Pentatricopeptide repeat-containing protein, putative</fullName>
    </submittedName>
</protein>
<reference evidence="4" key="1">
    <citation type="journal article" date="2010" name="Nat. Biotechnol.">
        <title>Draft genome sequence of the oilseed species Ricinus communis.</title>
        <authorList>
            <person name="Chan A.P."/>
            <person name="Crabtree J."/>
            <person name="Zhao Q."/>
            <person name="Lorenzi H."/>
            <person name="Orvis J."/>
            <person name="Puiu D."/>
            <person name="Melake-Berhan A."/>
            <person name="Jones K.M."/>
            <person name="Redman J."/>
            <person name="Chen G."/>
            <person name="Cahoon E.B."/>
            <person name="Gedil M."/>
            <person name="Stanke M."/>
            <person name="Haas B.J."/>
            <person name="Wortman J.R."/>
            <person name="Fraser-Liggett C.M."/>
            <person name="Ravel J."/>
            <person name="Rabinowicz P.D."/>
        </authorList>
    </citation>
    <scope>NUCLEOTIDE SEQUENCE [LARGE SCALE GENOMIC DNA]</scope>
    <source>
        <strain evidence="4">cv. Hale</strain>
    </source>
</reference>
<dbReference type="PANTHER" id="PTHR47926">
    <property type="entry name" value="PENTATRICOPEPTIDE REPEAT-CONTAINING PROTEIN"/>
    <property type="match status" value="1"/>
</dbReference>
<dbReference type="Proteomes" id="UP000008311">
    <property type="component" value="Unassembled WGS sequence"/>
</dbReference>
<dbReference type="Gene3D" id="1.25.40.10">
    <property type="entry name" value="Tetratricopeptide repeat domain"/>
    <property type="match status" value="2"/>
</dbReference>
<keyword evidence="1" id="KW-0677">Repeat</keyword>
<organism evidence="3 4">
    <name type="scientific">Ricinus communis</name>
    <name type="common">Castor bean</name>
    <dbReference type="NCBI Taxonomy" id="3988"/>
    <lineage>
        <taxon>Eukaryota</taxon>
        <taxon>Viridiplantae</taxon>
        <taxon>Streptophyta</taxon>
        <taxon>Embryophyta</taxon>
        <taxon>Tracheophyta</taxon>
        <taxon>Spermatophyta</taxon>
        <taxon>Magnoliopsida</taxon>
        <taxon>eudicotyledons</taxon>
        <taxon>Gunneridae</taxon>
        <taxon>Pentapetalae</taxon>
        <taxon>rosids</taxon>
        <taxon>fabids</taxon>
        <taxon>Malpighiales</taxon>
        <taxon>Euphorbiaceae</taxon>
        <taxon>Acalyphoideae</taxon>
        <taxon>Acalypheae</taxon>
        <taxon>Ricinus</taxon>
    </lineage>
</organism>
<dbReference type="InterPro" id="IPR046848">
    <property type="entry name" value="E_motif"/>
</dbReference>
<dbReference type="FunFam" id="1.25.40.10:FF:001213">
    <property type="entry name" value="Pentatricopeptide repeat-containing protein, mitochondrial"/>
    <property type="match status" value="1"/>
</dbReference>
<dbReference type="FunCoup" id="B9SHJ4">
    <property type="interactions" value="420"/>
</dbReference>
<feature type="repeat" description="PPR" evidence="2">
    <location>
        <begin position="158"/>
        <end position="192"/>
    </location>
</feature>
<dbReference type="NCBIfam" id="TIGR00756">
    <property type="entry name" value="PPR"/>
    <property type="match status" value="3"/>
</dbReference>
<dbReference type="InterPro" id="IPR002885">
    <property type="entry name" value="PPR_rpt"/>
</dbReference>
<proteinExistence type="predicted"/>